<evidence type="ECO:0000313" key="1">
    <source>
        <dbReference type="EMBL" id="KAK0641498.1"/>
    </source>
</evidence>
<dbReference type="Proteomes" id="UP001174936">
    <property type="component" value="Unassembled WGS sequence"/>
</dbReference>
<dbReference type="EMBL" id="JAULSV010000006">
    <property type="protein sequence ID" value="KAK0641498.1"/>
    <property type="molecule type" value="Genomic_DNA"/>
</dbReference>
<comment type="caution">
    <text evidence="1">The sequence shown here is derived from an EMBL/GenBank/DDBJ whole genome shotgun (WGS) entry which is preliminary data.</text>
</comment>
<keyword evidence="2" id="KW-1185">Reference proteome</keyword>
<name>A0AA40CL57_9PEZI</name>
<protein>
    <submittedName>
        <fullName evidence="1">Uncharacterized protein</fullName>
    </submittedName>
</protein>
<proteinExistence type="predicted"/>
<sequence>MLEDDFLDFVNLKRAYLLSICSRHTIGEANLLEKYDGDTQMTRKAWSQKELAELLKEERLAIEQRSKGWGVFSPVTYASTGSELIHIQHNQNVYNLINSMPVPVAVET</sequence>
<evidence type="ECO:0000313" key="2">
    <source>
        <dbReference type="Proteomes" id="UP001174936"/>
    </source>
</evidence>
<dbReference type="AlphaFoldDB" id="A0AA40CL57"/>
<organism evidence="1 2">
    <name type="scientific">Cercophora newfieldiana</name>
    <dbReference type="NCBI Taxonomy" id="92897"/>
    <lineage>
        <taxon>Eukaryota</taxon>
        <taxon>Fungi</taxon>
        <taxon>Dikarya</taxon>
        <taxon>Ascomycota</taxon>
        <taxon>Pezizomycotina</taxon>
        <taxon>Sordariomycetes</taxon>
        <taxon>Sordariomycetidae</taxon>
        <taxon>Sordariales</taxon>
        <taxon>Lasiosphaeriaceae</taxon>
        <taxon>Cercophora</taxon>
    </lineage>
</organism>
<gene>
    <name evidence="1" type="ORF">B0T16DRAFT_393764</name>
</gene>
<reference evidence="1" key="1">
    <citation type="submission" date="2023-06" db="EMBL/GenBank/DDBJ databases">
        <title>Genome-scale phylogeny and comparative genomics of the fungal order Sordariales.</title>
        <authorList>
            <consortium name="Lawrence Berkeley National Laboratory"/>
            <person name="Hensen N."/>
            <person name="Bonometti L."/>
            <person name="Westerberg I."/>
            <person name="Brannstrom I.O."/>
            <person name="Guillou S."/>
            <person name="Cros-Aarteil S."/>
            <person name="Calhoun S."/>
            <person name="Haridas S."/>
            <person name="Kuo A."/>
            <person name="Mondo S."/>
            <person name="Pangilinan J."/>
            <person name="Riley R."/>
            <person name="Labutti K."/>
            <person name="Andreopoulos B."/>
            <person name="Lipzen A."/>
            <person name="Chen C."/>
            <person name="Yanf M."/>
            <person name="Daum C."/>
            <person name="Ng V."/>
            <person name="Clum A."/>
            <person name="Steindorff A."/>
            <person name="Ohm R."/>
            <person name="Martin F."/>
            <person name="Silar P."/>
            <person name="Natvig D."/>
            <person name="Lalanne C."/>
            <person name="Gautier V."/>
            <person name="Ament-Velasquez S.L."/>
            <person name="Kruys A."/>
            <person name="Hutchinson M.I."/>
            <person name="Powell A.J."/>
            <person name="Barry K."/>
            <person name="Miller A.N."/>
            <person name="Grigoriev I.V."/>
            <person name="Debuchy R."/>
            <person name="Gladieux P."/>
            <person name="Thoren M.H."/>
            <person name="Johannesson H."/>
        </authorList>
    </citation>
    <scope>NUCLEOTIDE SEQUENCE</scope>
    <source>
        <strain evidence="1">SMH2532-1</strain>
    </source>
</reference>
<accession>A0AA40CL57</accession>